<feature type="transmembrane region" description="Helical" evidence="1">
    <location>
        <begin position="189"/>
        <end position="208"/>
    </location>
</feature>
<feature type="transmembrane region" description="Helical" evidence="1">
    <location>
        <begin position="299"/>
        <end position="318"/>
    </location>
</feature>
<dbReference type="RefSeq" id="WP_316410783.1">
    <property type="nucleotide sequence ID" value="NZ_AP027081.1"/>
</dbReference>
<name>A0AA48HI76_9BACT</name>
<dbReference type="AlphaFoldDB" id="A0AA48HI76"/>
<keyword evidence="3" id="KW-1185">Reference proteome</keyword>
<evidence type="ECO:0000256" key="1">
    <source>
        <dbReference type="SAM" id="Phobius"/>
    </source>
</evidence>
<keyword evidence="1" id="KW-0812">Transmembrane</keyword>
<organism evidence="2 3">
    <name type="scientific">Mesoterricola sediminis</name>
    <dbReference type="NCBI Taxonomy" id="2927980"/>
    <lineage>
        <taxon>Bacteria</taxon>
        <taxon>Pseudomonadati</taxon>
        <taxon>Acidobacteriota</taxon>
        <taxon>Holophagae</taxon>
        <taxon>Holophagales</taxon>
        <taxon>Holophagaceae</taxon>
        <taxon>Mesoterricola</taxon>
    </lineage>
</organism>
<feature type="transmembrane region" description="Helical" evidence="1">
    <location>
        <begin position="271"/>
        <end position="287"/>
    </location>
</feature>
<evidence type="ECO:0000313" key="2">
    <source>
        <dbReference type="EMBL" id="BDU78678.1"/>
    </source>
</evidence>
<dbReference type="Proteomes" id="UP001228113">
    <property type="component" value="Chromosome"/>
</dbReference>
<feature type="transmembrane region" description="Helical" evidence="1">
    <location>
        <begin position="20"/>
        <end position="38"/>
    </location>
</feature>
<accession>A0AA48HI76</accession>
<proteinExistence type="predicted"/>
<reference evidence="2" key="1">
    <citation type="journal article" date="2023" name="Int. J. Syst. Evol. Microbiol.">
        <title>Mesoterricola silvestris gen. nov., sp. nov., Mesoterricola sediminis sp. nov., Geothrix oryzae sp. nov., Geothrix edaphica sp. nov., Geothrix rubra sp. nov., and Geothrix limicola sp. nov., six novel members of Acidobacteriota isolated from soils.</title>
        <authorList>
            <person name="Itoh H."/>
            <person name="Sugisawa Y."/>
            <person name="Mise K."/>
            <person name="Xu Z."/>
            <person name="Kuniyasu M."/>
            <person name="Ushijima N."/>
            <person name="Kawano K."/>
            <person name="Kobayashi E."/>
            <person name="Shiratori Y."/>
            <person name="Masuda Y."/>
            <person name="Senoo K."/>
        </authorList>
    </citation>
    <scope>NUCLEOTIDE SEQUENCE</scope>
    <source>
        <strain evidence="2">W786</strain>
    </source>
</reference>
<keyword evidence="1" id="KW-0472">Membrane</keyword>
<feature type="transmembrane region" description="Helical" evidence="1">
    <location>
        <begin position="95"/>
        <end position="116"/>
    </location>
</feature>
<feature type="transmembrane region" description="Helical" evidence="1">
    <location>
        <begin position="356"/>
        <end position="376"/>
    </location>
</feature>
<dbReference type="EMBL" id="AP027081">
    <property type="protein sequence ID" value="BDU78678.1"/>
    <property type="molecule type" value="Genomic_DNA"/>
</dbReference>
<gene>
    <name evidence="2" type="ORF">METESE_36360</name>
</gene>
<feature type="transmembrane region" description="Helical" evidence="1">
    <location>
        <begin position="166"/>
        <end position="183"/>
    </location>
</feature>
<keyword evidence="1" id="KW-1133">Transmembrane helix</keyword>
<dbReference type="KEGG" id="msea:METESE_36360"/>
<feature type="transmembrane region" description="Helical" evidence="1">
    <location>
        <begin position="215"/>
        <end position="235"/>
    </location>
</feature>
<protein>
    <submittedName>
        <fullName evidence="2">Uncharacterized protein</fullName>
    </submittedName>
</protein>
<evidence type="ECO:0000313" key="3">
    <source>
        <dbReference type="Proteomes" id="UP001228113"/>
    </source>
</evidence>
<sequence length="576" mass="63066">MTSSSSDPQAGLRPSRFPRVLGWAALAILGLASLHLATHRILQVDEAQQVNQACILARGEAARYFVYAPLHHLGPMAWIAKACHTSKSLFLLNRLLYLAVFWVNIALIGRICAGGWRSRSILGWTLGAATIVPLWDYGFEIRHDNVLLTGLLLGWLCLMRRWRHPWAAFLMAGPLAVALQFLSFKSFLYWAPFLLVLLVAPPPSLASIRPLRRLGLLLAGLGAGLVAVRGIYALSGGWHDAIQGFGMGVASSVATTRFSPLPVLARLARQAPLLVAGGLGLALSWALTRRKAGSSTLTWVAPFPELALLAFLLAAFVVNPTPFPYNLVLFAPFLLVASAALLRAPEWGVLASRPVLPATLAVLAACHLLPFLLLTARHFEKTQDRQIRIQEAAEALTDPATDPVFDGTGLVPTRHPVGYQWLIHSITLGRFRDGTWPSILSLLESDPPPVVIPNYRLDSLSQDEQAFLSAHYIPVADDLLVAGQVLPAGATTWTCLHPGRYQIFHEIQPGGVAQPGVLRIDGRDYANPVILYMDKGDHRVESRGATRKVVAWIGPRLTTMPQLELGDHRELFINWY</sequence>
<feature type="transmembrane region" description="Helical" evidence="1">
    <location>
        <begin position="325"/>
        <end position="344"/>
    </location>
</feature>